<dbReference type="EMBL" id="JBGMDY010000006">
    <property type="protein sequence ID" value="KAL2331907.1"/>
    <property type="molecule type" value="Genomic_DNA"/>
</dbReference>
<dbReference type="AlphaFoldDB" id="A0ABD1M8D2"/>
<keyword evidence="3" id="KW-1185">Reference proteome</keyword>
<feature type="transmembrane region" description="Helical" evidence="1">
    <location>
        <begin position="291"/>
        <end position="313"/>
    </location>
</feature>
<evidence type="ECO:0008006" key="4">
    <source>
        <dbReference type="Google" id="ProtNLM"/>
    </source>
</evidence>
<keyword evidence="1" id="KW-1133">Transmembrane helix</keyword>
<keyword evidence="1" id="KW-0472">Membrane</keyword>
<name>A0ABD1M8D2_9FABA</name>
<reference evidence="2 3" key="1">
    <citation type="submission" date="2024-08" db="EMBL/GenBank/DDBJ databases">
        <title>Insights into the chromosomal genome structure of Flemingia macrophylla.</title>
        <authorList>
            <person name="Ding Y."/>
            <person name="Zhao Y."/>
            <person name="Bi W."/>
            <person name="Wu M."/>
            <person name="Zhao G."/>
            <person name="Gong Y."/>
            <person name="Li W."/>
            <person name="Zhang P."/>
        </authorList>
    </citation>
    <scope>NUCLEOTIDE SEQUENCE [LARGE SCALE GENOMIC DNA]</scope>
    <source>
        <strain evidence="2">DYQJB</strain>
        <tissue evidence="2">Leaf</tissue>
    </source>
</reference>
<dbReference type="PANTHER" id="PTHR33736:SF18">
    <property type="entry name" value="F-BOX DOMAIN-CONTAINING PROTEIN"/>
    <property type="match status" value="1"/>
</dbReference>
<keyword evidence="1" id="KW-0812">Transmembrane</keyword>
<accession>A0ABD1M8D2</accession>
<sequence length="316" mass="35038">MSDITTVHSDIIQTHILTRLDGPALASAALATSHLSAEQHLWRQICAATWPSLSDPLAAALVATFPGGHRSLFSDSFPSLQQQHASPPPKPRRSEPPEEVIWAVDIFYKGEPILSRAVRSETRKGWFLCSPLWVELLGPSEVVPTPLKVDESQWLSHLHDNLTLSWIIIDPSSKRAANLSSGRAVAARRHWLTAELEVLYAVPLTEEVECVIKVTCSGKMGGALHVREVSLAMEDAEGRHVSGGDSLVILQDAIENGKRVKPDPAEALRSFDNFCSVKREKRERRMRRDKAMDFLAMFVAFSVFATLFSFMAFSAF</sequence>
<proteinExistence type="predicted"/>
<gene>
    <name evidence="2" type="ORF">Fmac_019488</name>
</gene>
<comment type="caution">
    <text evidence="2">The sequence shown here is derived from an EMBL/GenBank/DDBJ whole genome shotgun (WGS) entry which is preliminary data.</text>
</comment>
<protein>
    <recommendedName>
        <fullName evidence="4">F-box protein</fullName>
    </recommendedName>
</protein>
<evidence type="ECO:0000313" key="2">
    <source>
        <dbReference type="EMBL" id="KAL2331907.1"/>
    </source>
</evidence>
<dbReference type="Proteomes" id="UP001603857">
    <property type="component" value="Unassembled WGS sequence"/>
</dbReference>
<evidence type="ECO:0000313" key="3">
    <source>
        <dbReference type="Proteomes" id="UP001603857"/>
    </source>
</evidence>
<dbReference type="InterPro" id="IPR045283">
    <property type="entry name" value="AT3G44326-like"/>
</dbReference>
<evidence type="ECO:0000256" key="1">
    <source>
        <dbReference type="SAM" id="Phobius"/>
    </source>
</evidence>
<organism evidence="2 3">
    <name type="scientific">Flemingia macrophylla</name>
    <dbReference type="NCBI Taxonomy" id="520843"/>
    <lineage>
        <taxon>Eukaryota</taxon>
        <taxon>Viridiplantae</taxon>
        <taxon>Streptophyta</taxon>
        <taxon>Embryophyta</taxon>
        <taxon>Tracheophyta</taxon>
        <taxon>Spermatophyta</taxon>
        <taxon>Magnoliopsida</taxon>
        <taxon>eudicotyledons</taxon>
        <taxon>Gunneridae</taxon>
        <taxon>Pentapetalae</taxon>
        <taxon>rosids</taxon>
        <taxon>fabids</taxon>
        <taxon>Fabales</taxon>
        <taxon>Fabaceae</taxon>
        <taxon>Papilionoideae</taxon>
        <taxon>50 kb inversion clade</taxon>
        <taxon>NPAAA clade</taxon>
        <taxon>indigoferoid/millettioid clade</taxon>
        <taxon>Phaseoleae</taxon>
        <taxon>Flemingia</taxon>
    </lineage>
</organism>
<dbReference type="PANTHER" id="PTHR33736">
    <property type="entry name" value="F-BOX PROTEIN-RELATED"/>
    <property type="match status" value="1"/>
</dbReference>